<sequence>MSALCYNCHKTHPPHTCEHPLQECLNCGAFGHTWNFCHRGPHRLQDDYRYFALCHNCQKWHLPNPCEENLVQCDGCLQLGHVQEYCALNPIPGRAFLGGMEDFISHNLNAQSVQWILHSAALADEIFKIKMGAVMDALRLFTGRNHEEVRIYLANAYRGRPQTSGSTSYQTTFTQPSTSRHLPTPAAVRTDITSGLSLPPAGIPQPQGRNQSYEDYNTLAPLQLQDGIPERRQQTKSKDANSENSSSSVTN</sequence>
<proteinExistence type="predicted"/>
<feature type="compositionally biased region" description="Basic and acidic residues" evidence="1">
    <location>
        <begin position="228"/>
        <end position="241"/>
    </location>
</feature>
<evidence type="ECO:0000256" key="1">
    <source>
        <dbReference type="SAM" id="MobiDB-lite"/>
    </source>
</evidence>
<feature type="region of interest" description="Disordered" evidence="1">
    <location>
        <begin position="161"/>
        <end position="251"/>
    </location>
</feature>
<name>A0A9P8J2H2_AURME</name>
<evidence type="ECO:0000313" key="2">
    <source>
        <dbReference type="EMBL" id="KAG9681306.1"/>
    </source>
</evidence>
<dbReference type="EMBL" id="JAHFXF010000891">
    <property type="protein sequence ID" value="KAG9681306.1"/>
    <property type="molecule type" value="Genomic_DNA"/>
</dbReference>
<evidence type="ECO:0000313" key="3">
    <source>
        <dbReference type="Proteomes" id="UP000779574"/>
    </source>
</evidence>
<dbReference type="AlphaFoldDB" id="A0A9P8J2H2"/>
<reference evidence="2" key="1">
    <citation type="journal article" date="2021" name="J Fungi (Basel)">
        <title>Virulence traits and population genomics of the black yeast Aureobasidium melanogenum.</title>
        <authorList>
            <person name="Cernosa A."/>
            <person name="Sun X."/>
            <person name="Gostincar C."/>
            <person name="Fang C."/>
            <person name="Gunde-Cimerman N."/>
            <person name="Song Z."/>
        </authorList>
    </citation>
    <scope>NUCLEOTIDE SEQUENCE</scope>
    <source>
        <strain evidence="2">EXF-9911</strain>
    </source>
</reference>
<feature type="compositionally biased region" description="Low complexity" evidence="1">
    <location>
        <begin position="242"/>
        <end position="251"/>
    </location>
</feature>
<dbReference type="OrthoDB" id="3928982at2759"/>
<comment type="caution">
    <text evidence="2">The sequence shown here is derived from an EMBL/GenBank/DDBJ whole genome shotgun (WGS) entry which is preliminary data.</text>
</comment>
<feature type="compositionally biased region" description="Polar residues" evidence="1">
    <location>
        <begin position="161"/>
        <end position="181"/>
    </location>
</feature>
<protein>
    <submittedName>
        <fullName evidence="2">Uncharacterized protein</fullName>
    </submittedName>
</protein>
<organism evidence="2 3">
    <name type="scientific">Aureobasidium melanogenum</name>
    <name type="common">Aureobasidium pullulans var. melanogenum</name>
    <dbReference type="NCBI Taxonomy" id="46634"/>
    <lineage>
        <taxon>Eukaryota</taxon>
        <taxon>Fungi</taxon>
        <taxon>Dikarya</taxon>
        <taxon>Ascomycota</taxon>
        <taxon>Pezizomycotina</taxon>
        <taxon>Dothideomycetes</taxon>
        <taxon>Dothideomycetidae</taxon>
        <taxon>Dothideales</taxon>
        <taxon>Saccotheciaceae</taxon>
        <taxon>Aureobasidium</taxon>
    </lineage>
</organism>
<dbReference type="Proteomes" id="UP000779574">
    <property type="component" value="Unassembled WGS sequence"/>
</dbReference>
<gene>
    <name evidence="2" type="ORF">KCU76_g14584</name>
</gene>
<reference evidence="2" key="2">
    <citation type="submission" date="2021-08" db="EMBL/GenBank/DDBJ databases">
        <authorList>
            <person name="Gostincar C."/>
            <person name="Sun X."/>
            <person name="Song Z."/>
            <person name="Gunde-Cimerman N."/>
        </authorList>
    </citation>
    <scope>NUCLEOTIDE SEQUENCE</scope>
    <source>
        <strain evidence="2">EXF-9911</strain>
    </source>
</reference>
<feature type="non-terminal residue" evidence="2">
    <location>
        <position position="1"/>
    </location>
</feature>
<accession>A0A9P8J2H2</accession>